<evidence type="ECO:0000313" key="2">
    <source>
        <dbReference type="EMBL" id="KAK9040860.1"/>
    </source>
</evidence>
<protein>
    <recommendedName>
        <fullName evidence="1">Ubiquitin-like domain-containing protein</fullName>
    </recommendedName>
</protein>
<dbReference type="InterPro" id="IPR000626">
    <property type="entry name" value="Ubiquitin-like_dom"/>
</dbReference>
<dbReference type="PANTHER" id="PTHR13169:SF12">
    <property type="entry name" value="MEMBRANE-ANCHORED UBIQUITIN-FOLD PROTEIN"/>
    <property type="match status" value="1"/>
</dbReference>
<dbReference type="Pfam" id="PF13881">
    <property type="entry name" value="Rad60-SLD_2"/>
    <property type="match status" value="1"/>
</dbReference>
<keyword evidence="3" id="KW-1185">Reference proteome</keyword>
<dbReference type="InterPro" id="IPR029071">
    <property type="entry name" value="Ubiquitin-like_domsf"/>
</dbReference>
<evidence type="ECO:0000259" key="1">
    <source>
        <dbReference type="PROSITE" id="PS50053"/>
    </source>
</evidence>
<name>A0ABR2TTT2_9ROSI</name>
<dbReference type="InterPro" id="IPR039540">
    <property type="entry name" value="UBL3-like_ubiquitin_dom"/>
</dbReference>
<comment type="caution">
    <text evidence="2">The sequence shown here is derived from an EMBL/GenBank/DDBJ whole genome shotgun (WGS) entry which is preliminary data.</text>
</comment>
<dbReference type="Gene3D" id="3.10.20.90">
    <property type="entry name" value="Phosphatidylinositol 3-kinase Catalytic Subunit, Chain A, domain 1"/>
    <property type="match status" value="1"/>
</dbReference>
<dbReference type="PANTHER" id="PTHR13169">
    <property type="entry name" value="UBIQUITIN-LIKE PROTEIN 3 HCG-1 PROTEIN"/>
    <property type="match status" value="1"/>
</dbReference>
<organism evidence="2 3">
    <name type="scientific">Hibiscus sabdariffa</name>
    <name type="common">roselle</name>
    <dbReference type="NCBI Taxonomy" id="183260"/>
    <lineage>
        <taxon>Eukaryota</taxon>
        <taxon>Viridiplantae</taxon>
        <taxon>Streptophyta</taxon>
        <taxon>Embryophyta</taxon>
        <taxon>Tracheophyta</taxon>
        <taxon>Spermatophyta</taxon>
        <taxon>Magnoliopsida</taxon>
        <taxon>eudicotyledons</taxon>
        <taxon>Gunneridae</taxon>
        <taxon>Pentapetalae</taxon>
        <taxon>rosids</taxon>
        <taxon>malvids</taxon>
        <taxon>Malvales</taxon>
        <taxon>Malvaceae</taxon>
        <taxon>Malvoideae</taxon>
        <taxon>Hibiscus</taxon>
    </lineage>
</organism>
<proteinExistence type="predicted"/>
<dbReference type="InterPro" id="IPR040015">
    <property type="entry name" value="UBL3-like"/>
</dbReference>
<dbReference type="Proteomes" id="UP001396334">
    <property type="component" value="Unassembled WGS sequence"/>
</dbReference>
<dbReference type="SUPFAM" id="SSF54236">
    <property type="entry name" value="Ubiquitin-like"/>
    <property type="match status" value="1"/>
</dbReference>
<dbReference type="EMBL" id="JBBPBN010000004">
    <property type="protein sequence ID" value="KAK9040860.1"/>
    <property type="molecule type" value="Genomic_DNA"/>
</dbReference>
<feature type="domain" description="Ubiquitin-like" evidence="1">
    <location>
        <begin position="26"/>
        <end position="95"/>
    </location>
</feature>
<gene>
    <name evidence="2" type="ORF">V6N11_015996</name>
</gene>
<accession>A0ABR2TTT2</accession>
<evidence type="ECO:0000313" key="3">
    <source>
        <dbReference type="Proteomes" id="UP001396334"/>
    </source>
</evidence>
<dbReference type="CDD" id="cd01814">
    <property type="entry name" value="Ubl_MUBs_plant"/>
    <property type="match status" value="1"/>
</dbReference>
<dbReference type="PROSITE" id="PS50053">
    <property type="entry name" value="UBIQUITIN_2"/>
    <property type="match status" value="1"/>
</dbReference>
<reference evidence="2 3" key="1">
    <citation type="journal article" date="2024" name="G3 (Bethesda)">
        <title>Genome assembly of Hibiscus sabdariffa L. provides insights into metabolisms of medicinal natural products.</title>
        <authorList>
            <person name="Kim T."/>
        </authorList>
    </citation>
    <scope>NUCLEOTIDE SEQUENCE [LARGE SCALE GENOMIC DNA]</scope>
    <source>
        <strain evidence="2">TK-2024</strain>
        <tissue evidence="2">Old leaves</tissue>
    </source>
</reference>
<sequence length="128" mass="14252">MTFHFDLQARERRAKASIIAQGERLIELRFRLFDGTDIAHGAYKSSMTVSTIKQKIVAEWPQDNTVIPESENDLKLIHAGKVLDNRKTLAKCTVKIGHLPVDVITMHVLVQPAKSNRKTGSSTSLSLA</sequence>